<reference evidence="3" key="1">
    <citation type="journal article" date="2012" name="J. Bacteriol.">
        <title>Complete genome sequence of the hydrogenotrophic, methanogenic archaeon Methanoculleus bourgensis strain MS2T, isolated from a sewage sludge digester.</title>
        <authorList>
            <person name="Maus I."/>
            <person name="Wibberg D."/>
            <person name="Stantscheff R."/>
            <person name="Eikmeyer F.G."/>
            <person name="Seffner A."/>
            <person name="Boelter J."/>
            <person name="Szczepanowski R."/>
            <person name="Blom J."/>
            <person name="Jaenicke S."/>
            <person name="Konig H."/>
            <person name="Puhler A."/>
            <person name="Schluter A."/>
        </authorList>
    </citation>
    <scope>NUCLEOTIDE SEQUENCE [LARGE SCALE GENOMIC DNA]</scope>
    <source>
        <strain evidence="3">ATCC 43281 / DSM 3045 / OCM 15 / MS2</strain>
    </source>
</reference>
<organism evidence="2 3">
    <name type="scientific">Methanoculleus bourgensis (strain ATCC 43281 / DSM 3045 / OCM 15 / MS2)</name>
    <name type="common">Methanogenium bourgense</name>
    <dbReference type="NCBI Taxonomy" id="1201294"/>
    <lineage>
        <taxon>Archaea</taxon>
        <taxon>Methanobacteriati</taxon>
        <taxon>Methanobacteriota</taxon>
        <taxon>Stenosarchaea group</taxon>
        <taxon>Methanomicrobia</taxon>
        <taxon>Methanomicrobiales</taxon>
        <taxon>Methanomicrobiaceae</taxon>
        <taxon>Methanoculleus</taxon>
    </lineage>
</organism>
<dbReference type="AlphaFoldDB" id="I7KX81"/>
<name>I7KX81_METBM</name>
<gene>
    <name evidence="2" type="ordered locus">BN140_0072</name>
</gene>
<dbReference type="GO" id="GO:0016779">
    <property type="term" value="F:nucleotidyltransferase activity"/>
    <property type="evidence" value="ECO:0007669"/>
    <property type="project" value="InterPro"/>
</dbReference>
<evidence type="ECO:0000259" key="1">
    <source>
        <dbReference type="Pfam" id="PF01909"/>
    </source>
</evidence>
<proteinExistence type="predicted"/>
<dbReference type="STRING" id="1201294.BN140_0072"/>
<dbReference type="PATRIC" id="fig|1201294.9.peg.83"/>
<protein>
    <submittedName>
        <fullName evidence="2">Nucleotidyl transferase domain</fullName>
    </submittedName>
</protein>
<dbReference type="SUPFAM" id="SSF81301">
    <property type="entry name" value="Nucleotidyltransferase"/>
    <property type="match status" value="1"/>
</dbReference>
<keyword evidence="2" id="KW-0808">Transferase</keyword>
<dbReference type="HOGENOM" id="CLU_1405990_0_0_2"/>
<dbReference type="InterPro" id="IPR036390">
    <property type="entry name" value="WH_DNA-bd_sf"/>
</dbReference>
<dbReference type="EMBL" id="HE964772">
    <property type="protein sequence ID" value="CCJ34995.1"/>
    <property type="molecule type" value="Genomic_DNA"/>
</dbReference>
<keyword evidence="3" id="KW-1185">Reference proteome</keyword>
<dbReference type="Pfam" id="PF01909">
    <property type="entry name" value="NTP_transf_2"/>
    <property type="match status" value="1"/>
</dbReference>
<dbReference type="Gene3D" id="3.30.460.10">
    <property type="entry name" value="Beta Polymerase, domain 2"/>
    <property type="match status" value="1"/>
</dbReference>
<dbReference type="KEGG" id="mbg:BN140_0072"/>
<feature type="domain" description="Polymerase nucleotidyl transferase" evidence="1">
    <location>
        <begin position="122"/>
        <end position="156"/>
    </location>
</feature>
<dbReference type="SUPFAM" id="SSF46785">
    <property type="entry name" value="Winged helix' DNA-binding domain"/>
    <property type="match status" value="1"/>
</dbReference>
<dbReference type="Proteomes" id="UP000009007">
    <property type="component" value="Chromosome I"/>
</dbReference>
<evidence type="ECO:0000313" key="3">
    <source>
        <dbReference type="Proteomes" id="UP000009007"/>
    </source>
</evidence>
<dbReference type="CDD" id="cd05403">
    <property type="entry name" value="NT_KNTase_like"/>
    <property type="match status" value="1"/>
</dbReference>
<dbReference type="BioCyc" id="MBOU1201294:BN140_RS00360-MONOMER"/>
<dbReference type="InterPro" id="IPR043519">
    <property type="entry name" value="NT_sf"/>
</dbReference>
<evidence type="ECO:0000313" key="2">
    <source>
        <dbReference type="EMBL" id="CCJ34995.1"/>
    </source>
</evidence>
<accession>I7KX81</accession>
<dbReference type="InterPro" id="IPR002934">
    <property type="entry name" value="Polymerase_NTP_transf_dom"/>
</dbReference>
<sequence length="204" mass="23449">MWGIVQHSGHMSKRLDIREDHLRVLSLFTRGYDREMYIREVSRCLPISRGTAQTALEYLEAKQVLRSVTKGRTRLFSLRRGDHARDFCTLAEVYRRICLREEEPFLAGVLSRIVPHIEGSGAVFGSHAEGTADEESDLDLFVAGECRGEEIERIGKTYGIRIHLTVYPLEIFDRDLRTDPFLREVLRNHVLIKGAEYFVEKAVG</sequence>